<evidence type="ECO:0000313" key="1">
    <source>
        <dbReference type="EMBL" id="KIM77740.1"/>
    </source>
</evidence>
<dbReference type="OrthoDB" id="3247165at2759"/>
<feature type="non-terminal residue" evidence="1">
    <location>
        <position position="1"/>
    </location>
</feature>
<name>A0A0C3EYX7_PILCF</name>
<organism evidence="1 2">
    <name type="scientific">Piloderma croceum (strain F 1598)</name>
    <dbReference type="NCBI Taxonomy" id="765440"/>
    <lineage>
        <taxon>Eukaryota</taxon>
        <taxon>Fungi</taxon>
        <taxon>Dikarya</taxon>
        <taxon>Basidiomycota</taxon>
        <taxon>Agaricomycotina</taxon>
        <taxon>Agaricomycetes</taxon>
        <taxon>Agaricomycetidae</taxon>
        <taxon>Atheliales</taxon>
        <taxon>Atheliaceae</taxon>
        <taxon>Piloderma</taxon>
    </lineage>
</organism>
<gene>
    <name evidence="1" type="ORF">PILCRDRAFT_76414</name>
</gene>
<evidence type="ECO:0000313" key="2">
    <source>
        <dbReference type="Proteomes" id="UP000054166"/>
    </source>
</evidence>
<dbReference type="STRING" id="765440.A0A0C3EYX7"/>
<keyword evidence="2" id="KW-1185">Reference proteome</keyword>
<proteinExistence type="predicted"/>
<dbReference type="EMBL" id="KN833022">
    <property type="protein sequence ID" value="KIM77740.1"/>
    <property type="molecule type" value="Genomic_DNA"/>
</dbReference>
<reference evidence="2" key="2">
    <citation type="submission" date="2015-01" db="EMBL/GenBank/DDBJ databases">
        <title>Evolutionary Origins and Diversification of the Mycorrhizal Mutualists.</title>
        <authorList>
            <consortium name="DOE Joint Genome Institute"/>
            <consortium name="Mycorrhizal Genomics Consortium"/>
            <person name="Kohler A."/>
            <person name="Kuo A."/>
            <person name="Nagy L.G."/>
            <person name="Floudas D."/>
            <person name="Copeland A."/>
            <person name="Barry K.W."/>
            <person name="Cichocki N."/>
            <person name="Veneault-Fourrey C."/>
            <person name="LaButti K."/>
            <person name="Lindquist E.A."/>
            <person name="Lipzen A."/>
            <person name="Lundell T."/>
            <person name="Morin E."/>
            <person name="Murat C."/>
            <person name="Riley R."/>
            <person name="Ohm R."/>
            <person name="Sun H."/>
            <person name="Tunlid A."/>
            <person name="Henrissat B."/>
            <person name="Grigoriev I.V."/>
            <person name="Hibbett D.S."/>
            <person name="Martin F."/>
        </authorList>
    </citation>
    <scope>NUCLEOTIDE SEQUENCE [LARGE SCALE GENOMIC DNA]</scope>
    <source>
        <strain evidence="2">F 1598</strain>
    </source>
</reference>
<sequence length="212" mass="23155">LGSAQFAAETGQTLTHFYSIDRFGSPSDAAENPALQKIIWNLPPSATNHFPGKLSLCIGMPVIIRNNNATELCITKGQEGHVVGWQSGIGIHGNNVLNTLFIKLDKPAKIVKIDGLPENVVPISRGSKNIECTFSSDMKEHIHRSQVWVLLNFSMTDYTSQGKTRPKNPVDFSNCRSHQSYYTFLSRSATASGTVIVQSFSPRLITCGASGF</sequence>
<dbReference type="Proteomes" id="UP000054166">
    <property type="component" value="Unassembled WGS sequence"/>
</dbReference>
<dbReference type="HOGENOM" id="CLU_043173_2_1_1"/>
<reference evidence="1 2" key="1">
    <citation type="submission" date="2014-04" db="EMBL/GenBank/DDBJ databases">
        <authorList>
            <consortium name="DOE Joint Genome Institute"/>
            <person name="Kuo A."/>
            <person name="Tarkka M."/>
            <person name="Buscot F."/>
            <person name="Kohler A."/>
            <person name="Nagy L.G."/>
            <person name="Floudas D."/>
            <person name="Copeland A."/>
            <person name="Barry K.W."/>
            <person name="Cichocki N."/>
            <person name="Veneault-Fourrey C."/>
            <person name="LaButti K."/>
            <person name="Lindquist E.A."/>
            <person name="Lipzen A."/>
            <person name="Lundell T."/>
            <person name="Morin E."/>
            <person name="Murat C."/>
            <person name="Sun H."/>
            <person name="Tunlid A."/>
            <person name="Henrissat B."/>
            <person name="Grigoriev I.V."/>
            <person name="Hibbett D.S."/>
            <person name="Martin F."/>
            <person name="Nordberg H.P."/>
            <person name="Cantor M.N."/>
            <person name="Hua S.X."/>
        </authorList>
    </citation>
    <scope>NUCLEOTIDE SEQUENCE [LARGE SCALE GENOMIC DNA]</scope>
    <source>
        <strain evidence="1 2">F 1598</strain>
    </source>
</reference>
<dbReference type="AlphaFoldDB" id="A0A0C3EYX7"/>
<accession>A0A0C3EYX7</accession>
<dbReference type="InParanoid" id="A0A0C3EYX7"/>
<protein>
    <submittedName>
        <fullName evidence="1">Uncharacterized protein</fullName>
    </submittedName>
</protein>